<organism evidence="2 3">
    <name type="scientific">Gordonia paraffinivorans NBRC 108238</name>
    <dbReference type="NCBI Taxonomy" id="1223543"/>
    <lineage>
        <taxon>Bacteria</taxon>
        <taxon>Bacillati</taxon>
        <taxon>Actinomycetota</taxon>
        <taxon>Actinomycetes</taxon>
        <taxon>Mycobacteriales</taxon>
        <taxon>Gordoniaceae</taxon>
        <taxon>Gordonia</taxon>
    </lineage>
</organism>
<evidence type="ECO:0000313" key="2">
    <source>
        <dbReference type="EMBL" id="GAC82448.1"/>
    </source>
</evidence>
<protein>
    <submittedName>
        <fullName evidence="2">LuxR family transcriptional regulator</fullName>
    </submittedName>
</protein>
<reference evidence="2 3" key="1">
    <citation type="submission" date="2013-02" db="EMBL/GenBank/DDBJ databases">
        <title>Whole genome shotgun sequence of Gordonia paraffinivorans NBRC 108238.</title>
        <authorList>
            <person name="Isaki-Nakamura S."/>
            <person name="Hosoyama A."/>
            <person name="Tsuchikane K."/>
            <person name="Ando Y."/>
            <person name="Baba S."/>
            <person name="Ohji S."/>
            <person name="Hamada M."/>
            <person name="Tamura T."/>
            <person name="Yamazoe A."/>
            <person name="Yamazaki S."/>
            <person name="Fujita N."/>
        </authorList>
    </citation>
    <scope>NUCLEOTIDE SEQUENCE [LARGE SCALE GENOMIC DNA]</scope>
    <source>
        <strain evidence="2 3">NBRC 108238</strain>
    </source>
</reference>
<proteinExistence type="predicted"/>
<dbReference type="EMBL" id="BAOQ01000002">
    <property type="protein sequence ID" value="GAC82448.1"/>
    <property type="molecule type" value="Genomic_DNA"/>
</dbReference>
<dbReference type="Proteomes" id="UP000035021">
    <property type="component" value="Unassembled WGS sequence"/>
</dbReference>
<evidence type="ECO:0000313" key="3">
    <source>
        <dbReference type="Proteomes" id="UP000035021"/>
    </source>
</evidence>
<sequence>MAVDGTWFEGDGGGVGPDRSPAVVRRRKDELMRRAGSASTVREVFDLLTTRLPGIVPYSSAVWTAADPDSGLPSSPTLWEAGTSGNRRRWRQDVARVEVGDYVALGRIARSTRARRARPRELRAVLACENSPWALVSLRREADERPFTAADEQLVAGLSEPLGRQVRRLVRAGLRRAPDGRLPAHPGLLVFDTRLDLVATGDDVAPWLSSLGDEAHVASAFGLPVPMWVVAAAARALQSAQEGGHGRVGVRAATMSEQWLFA</sequence>
<accession>A0ABQ0IFQ6</accession>
<evidence type="ECO:0000256" key="1">
    <source>
        <dbReference type="SAM" id="MobiDB-lite"/>
    </source>
</evidence>
<keyword evidence="3" id="KW-1185">Reference proteome</keyword>
<feature type="region of interest" description="Disordered" evidence="1">
    <location>
        <begin position="1"/>
        <end position="21"/>
    </location>
</feature>
<dbReference type="RefSeq" id="WP_006898679.1">
    <property type="nucleotide sequence ID" value="NZ_BAOQ01000002.1"/>
</dbReference>
<name>A0ABQ0IFQ6_9ACTN</name>
<comment type="caution">
    <text evidence="2">The sequence shown here is derived from an EMBL/GenBank/DDBJ whole genome shotgun (WGS) entry which is preliminary data.</text>
</comment>
<gene>
    <name evidence="2" type="ORF">GP2_002_01180</name>
</gene>